<proteinExistence type="predicted"/>
<dbReference type="EMBL" id="AP028654">
    <property type="protein sequence ID" value="BEP29879.1"/>
    <property type="molecule type" value="Genomic_DNA"/>
</dbReference>
<evidence type="ECO:0000256" key="4">
    <source>
        <dbReference type="ARBA" id="ARBA00022989"/>
    </source>
</evidence>
<evidence type="ECO:0000256" key="2">
    <source>
        <dbReference type="ARBA" id="ARBA00022448"/>
    </source>
</evidence>
<feature type="transmembrane region" description="Helical" evidence="6">
    <location>
        <begin position="21"/>
        <end position="46"/>
    </location>
</feature>
<evidence type="ECO:0000313" key="9">
    <source>
        <dbReference type="Proteomes" id="UP001321786"/>
    </source>
</evidence>
<evidence type="ECO:0000256" key="1">
    <source>
        <dbReference type="ARBA" id="ARBA00004651"/>
    </source>
</evidence>
<feature type="transmembrane region" description="Helical" evidence="6">
    <location>
        <begin position="235"/>
        <end position="256"/>
    </location>
</feature>
<keyword evidence="3 6" id="KW-0812">Transmembrane</keyword>
<comment type="subcellular location">
    <subcellularLocation>
        <location evidence="1">Cell membrane</location>
        <topology evidence="1">Multi-pass membrane protein</topology>
    </subcellularLocation>
</comment>
<dbReference type="Gene3D" id="1.20.1250.20">
    <property type="entry name" value="MFS general substrate transporter like domains"/>
    <property type="match status" value="1"/>
</dbReference>
<evidence type="ECO:0000256" key="5">
    <source>
        <dbReference type="ARBA" id="ARBA00023136"/>
    </source>
</evidence>
<name>A0AAU9EP35_9FIRM</name>
<sequence>MKNIINEYKKFFYHLSKNVKLYLGVLFFVTFLSSAYRVLFSIYMINIGFTEIIVGQILSLQTLGIALGAIPITLFSQRINKKNTLILGIVFMFISSFILLNFHNLYIMKIASIIFGFSQATIMILQAPIIFENTAKEYRTMGFSIAFVFQNIAFALSNLILGHISQYFSIKNGSAFGNLIVLNGSTLLLILAFIIALAFKGKSMTSSSKDKSFVYDIKNVFINYLKLLKGNSFSYLLQIAVIGLGAGMIVPFFSIYLKHTLSIKDGMVGNIMAISQIGTIIGGLLIPIIAKRLGNIRSIILCQILSIPFLITIALPQGVLVVSTAFFFRSSLMNMANPLFRSLGMEIISKEKRTAMSGMITLTNNLFRSIGIFIGGYLMYAYSYNTPYYFTILCYLIGTLIIYKVFYPRHKTSNSKAKA</sequence>
<keyword evidence="5 6" id="KW-0472">Membrane</keyword>
<dbReference type="Pfam" id="PF07690">
    <property type="entry name" value="MFS_1"/>
    <property type="match status" value="2"/>
</dbReference>
<evidence type="ECO:0000256" key="6">
    <source>
        <dbReference type="SAM" id="Phobius"/>
    </source>
</evidence>
<feature type="domain" description="Major facilitator superfamily (MFS) profile" evidence="7">
    <location>
        <begin position="17"/>
        <end position="410"/>
    </location>
</feature>
<reference evidence="8 9" key="1">
    <citation type="submission" date="2023-08" db="EMBL/GenBank/DDBJ databases">
        <title>Helicovermis profunda gen. nov., sp. nov., a novel mesophilic, fermentative bacterium within the Bacillota from a deep-sea hydrothermal vent chimney.</title>
        <authorList>
            <person name="Miyazaki U."/>
            <person name="Mizutani D."/>
            <person name="Hashimoto Y."/>
            <person name="Tame A."/>
            <person name="Sawayama S."/>
            <person name="Miyazaki J."/>
            <person name="Takai K."/>
            <person name="Nakagawa S."/>
        </authorList>
    </citation>
    <scope>NUCLEOTIDE SEQUENCE [LARGE SCALE GENOMIC DNA]</scope>
    <source>
        <strain evidence="8 9">S502</strain>
    </source>
</reference>
<dbReference type="PANTHER" id="PTHR23520">
    <property type="entry name" value="TRANSPORTER, PUTATIVE (AFU_ORTHOLOGUE AFUA_3G04000)-RELATED"/>
    <property type="match status" value="1"/>
</dbReference>
<dbReference type="PANTHER" id="PTHR23520:SF5">
    <property type="entry name" value="TRANSPORTER, PUTATIVE (AFU_ORTHOLOGUE AFUA_3G04000)-RELATED"/>
    <property type="match status" value="1"/>
</dbReference>
<dbReference type="GO" id="GO:0022857">
    <property type="term" value="F:transmembrane transporter activity"/>
    <property type="evidence" value="ECO:0007669"/>
    <property type="project" value="InterPro"/>
</dbReference>
<keyword evidence="9" id="KW-1185">Reference proteome</keyword>
<keyword evidence="2" id="KW-0813">Transport</keyword>
<dbReference type="InterPro" id="IPR011701">
    <property type="entry name" value="MFS"/>
</dbReference>
<keyword evidence="4 6" id="KW-1133">Transmembrane helix</keyword>
<feature type="transmembrane region" description="Helical" evidence="6">
    <location>
        <begin position="84"/>
        <end position="104"/>
    </location>
</feature>
<dbReference type="SUPFAM" id="SSF103473">
    <property type="entry name" value="MFS general substrate transporter"/>
    <property type="match status" value="1"/>
</dbReference>
<dbReference type="PROSITE" id="PS50850">
    <property type="entry name" value="MFS"/>
    <property type="match status" value="1"/>
</dbReference>
<feature type="transmembrane region" description="Helical" evidence="6">
    <location>
        <begin position="268"/>
        <end position="288"/>
    </location>
</feature>
<dbReference type="RefSeq" id="WP_338535490.1">
    <property type="nucleotide sequence ID" value="NZ_AP028654.1"/>
</dbReference>
<protein>
    <submittedName>
        <fullName evidence="8">MFS transporter</fullName>
    </submittedName>
</protein>
<accession>A0AAU9EP35</accession>
<feature type="transmembrane region" description="Helical" evidence="6">
    <location>
        <begin position="300"/>
        <end position="320"/>
    </location>
</feature>
<gene>
    <name evidence="8" type="ORF">HLPR_22100</name>
</gene>
<feature type="transmembrane region" description="Helical" evidence="6">
    <location>
        <begin position="176"/>
        <end position="199"/>
    </location>
</feature>
<organism evidence="8 9">
    <name type="scientific">Helicovermis profundi</name>
    <dbReference type="NCBI Taxonomy" id="3065157"/>
    <lineage>
        <taxon>Bacteria</taxon>
        <taxon>Bacillati</taxon>
        <taxon>Bacillota</taxon>
        <taxon>Clostridia</taxon>
        <taxon>Helicovermis</taxon>
    </lineage>
</organism>
<dbReference type="InterPro" id="IPR036259">
    <property type="entry name" value="MFS_trans_sf"/>
</dbReference>
<evidence type="ECO:0000313" key="8">
    <source>
        <dbReference type="EMBL" id="BEP29879.1"/>
    </source>
</evidence>
<dbReference type="InterPro" id="IPR020846">
    <property type="entry name" value="MFS_dom"/>
</dbReference>
<feature type="transmembrane region" description="Helical" evidence="6">
    <location>
        <begin position="52"/>
        <end position="72"/>
    </location>
</feature>
<dbReference type="GO" id="GO:0005886">
    <property type="term" value="C:plasma membrane"/>
    <property type="evidence" value="ECO:0007669"/>
    <property type="project" value="UniProtKB-SubCell"/>
</dbReference>
<evidence type="ECO:0000259" key="7">
    <source>
        <dbReference type="PROSITE" id="PS50850"/>
    </source>
</evidence>
<evidence type="ECO:0000256" key="3">
    <source>
        <dbReference type="ARBA" id="ARBA00022692"/>
    </source>
</evidence>
<dbReference type="AlphaFoldDB" id="A0AAU9EP35"/>
<feature type="transmembrane region" description="Helical" evidence="6">
    <location>
        <begin position="388"/>
        <end position="406"/>
    </location>
</feature>
<feature type="transmembrane region" description="Helical" evidence="6">
    <location>
        <begin position="143"/>
        <end position="164"/>
    </location>
</feature>
<feature type="transmembrane region" description="Helical" evidence="6">
    <location>
        <begin position="365"/>
        <end position="382"/>
    </location>
</feature>
<dbReference type="Proteomes" id="UP001321786">
    <property type="component" value="Chromosome"/>
</dbReference>
<dbReference type="KEGG" id="hprf:HLPR_22100"/>